<dbReference type="Proteomes" id="UP000245212">
    <property type="component" value="Unassembled WGS sequence"/>
</dbReference>
<proteinExistence type="predicted"/>
<reference evidence="3" key="1">
    <citation type="submission" date="2018-05" db="EMBL/GenBank/DDBJ databases">
        <authorList>
            <person name="Li Y."/>
        </authorList>
    </citation>
    <scope>NUCLEOTIDE SEQUENCE [LARGE SCALE GENOMIC DNA]</scope>
    <source>
        <strain evidence="3">3d-2-2</strain>
    </source>
</reference>
<dbReference type="Pfam" id="PF00535">
    <property type="entry name" value="Glycos_transf_2"/>
    <property type="match status" value="1"/>
</dbReference>
<name>A0A2V1JZV3_9BURK</name>
<feature type="domain" description="Glycosyltransferase 2-like" evidence="1">
    <location>
        <begin position="9"/>
        <end position="132"/>
    </location>
</feature>
<evidence type="ECO:0000259" key="1">
    <source>
        <dbReference type="Pfam" id="PF00535"/>
    </source>
</evidence>
<keyword evidence="3" id="KW-1185">Reference proteome</keyword>
<dbReference type="Gene3D" id="3.90.550.10">
    <property type="entry name" value="Spore Coat Polysaccharide Biosynthesis Protein SpsA, Chain A"/>
    <property type="match status" value="1"/>
</dbReference>
<dbReference type="InterPro" id="IPR029044">
    <property type="entry name" value="Nucleotide-diphossugar_trans"/>
</dbReference>
<gene>
    <name evidence="2" type="ORF">DD235_12430</name>
</gene>
<dbReference type="EMBL" id="QETA01000005">
    <property type="protein sequence ID" value="PWF22181.1"/>
    <property type="molecule type" value="Genomic_DNA"/>
</dbReference>
<protein>
    <recommendedName>
        <fullName evidence="1">Glycosyltransferase 2-like domain-containing protein</fullName>
    </recommendedName>
</protein>
<sequence>MTGKSPIVSIITISKDDPEGLAKTLASVSGQSFQAYEQILVLAGRSRDINVPADGRIHWTESESPGISNALNAGVAAATGEWIQFLNGGDAFSDDRSLELLTGARDASVAMICSYARVVQHGYNLPTRSLQPGRDEFIYISHQATLFRRDLFERYGLFSPDIKIRMDLEWLTRLPRETAFRFLETVTVDFDGSGVSSTHICTGTLEEARILAASQYGVARALRVLAKLPFRLFKSRIRAIG</sequence>
<evidence type="ECO:0000313" key="3">
    <source>
        <dbReference type="Proteomes" id="UP000245212"/>
    </source>
</evidence>
<comment type="caution">
    <text evidence="2">The sequence shown here is derived from an EMBL/GenBank/DDBJ whole genome shotgun (WGS) entry which is preliminary data.</text>
</comment>
<dbReference type="InterPro" id="IPR001173">
    <property type="entry name" value="Glyco_trans_2-like"/>
</dbReference>
<organism evidence="2 3">
    <name type="scientific">Corticimicrobacter populi</name>
    <dbReference type="NCBI Taxonomy" id="2175229"/>
    <lineage>
        <taxon>Bacteria</taxon>
        <taxon>Pseudomonadati</taxon>
        <taxon>Pseudomonadota</taxon>
        <taxon>Betaproteobacteria</taxon>
        <taxon>Burkholderiales</taxon>
        <taxon>Alcaligenaceae</taxon>
        <taxon>Corticimicrobacter</taxon>
    </lineage>
</organism>
<accession>A0A2V1JZV3</accession>
<evidence type="ECO:0000313" key="2">
    <source>
        <dbReference type="EMBL" id="PWF22181.1"/>
    </source>
</evidence>
<dbReference type="AlphaFoldDB" id="A0A2V1JZV3"/>
<dbReference type="RefSeq" id="WP_109062419.1">
    <property type="nucleotide sequence ID" value="NZ_QETA01000005.1"/>
</dbReference>
<dbReference type="SUPFAM" id="SSF53448">
    <property type="entry name" value="Nucleotide-diphospho-sugar transferases"/>
    <property type="match status" value="1"/>
</dbReference>